<organism evidence="2">
    <name type="scientific">Aureobasidium pullulans</name>
    <name type="common">Black yeast</name>
    <name type="synonym">Pullularia pullulans</name>
    <dbReference type="NCBI Taxonomy" id="5580"/>
    <lineage>
        <taxon>Eukaryota</taxon>
        <taxon>Fungi</taxon>
        <taxon>Dikarya</taxon>
        <taxon>Ascomycota</taxon>
        <taxon>Pezizomycotina</taxon>
        <taxon>Dothideomycetes</taxon>
        <taxon>Dothideomycetidae</taxon>
        <taxon>Dothideales</taxon>
        <taxon>Saccotheciaceae</taxon>
        <taxon>Aureobasidium</taxon>
    </lineage>
</organism>
<sequence>MLSLPLLAPQNEYSFFLSPHLRPTPDTPSTDPSTSENNAIQQTRRLASQNHSTPSRQSLAQLLADEHAISSRKHNIRRFGAGWIKPPGVAKTLQAETEEKAEREEQEALQRREQMMMDMQAQQEVEEARNRAAAAAEEGGEEADVEGEEERDLDEEIPDADGEEEEEEEEDEDEDEDLSDSDEEEDEEEEEELQSELQSEMLEHSQLQHSEIPVAEDITFNEDSMFAENSLLEIDEETREQERYDRLQEAELTGVAQDQLDLGVERDLDDSVPEAGSYQHTDSELDDSDEDSDENEDEEEQEQSQLEEQSEMIGAVMQRSRSSLLSRDVSSLLDSSFVTSSPAPIGRLRSTAHRTGQR</sequence>
<feature type="compositionally biased region" description="Acidic residues" evidence="1">
    <location>
        <begin position="284"/>
        <end position="302"/>
    </location>
</feature>
<feature type="compositionally biased region" description="Low complexity" evidence="1">
    <location>
        <begin position="320"/>
        <end position="341"/>
    </location>
</feature>
<gene>
    <name evidence="2" type="ORF">D6D13_04588</name>
</gene>
<feature type="region of interest" description="Disordered" evidence="1">
    <location>
        <begin position="90"/>
        <end position="358"/>
    </location>
</feature>
<evidence type="ECO:0000256" key="1">
    <source>
        <dbReference type="SAM" id="MobiDB-lite"/>
    </source>
</evidence>
<accession>A0A4S9CWD0</accession>
<proteinExistence type="predicted"/>
<dbReference type="Pfam" id="PF05841">
    <property type="entry name" value="Apc15p"/>
    <property type="match status" value="1"/>
</dbReference>
<dbReference type="GO" id="GO:0005680">
    <property type="term" value="C:anaphase-promoting complex"/>
    <property type="evidence" value="ECO:0007669"/>
    <property type="project" value="InterPro"/>
</dbReference>
<feature type="compositionally biased region" description="Basic and acidic residues" evidence="1">
    <location>
        <begin position="240"/>
        <end position="249"/>
    </location>
</feature>
<protein>
    <submittedName>
        <fullName evidence="2">Uncharacterized protein</fullName>
    </submittedName>
</protein>
<dbReference type="AlphaFoldDB" id="A0A4S9CWD0"/>
<dbReference type="GO" id="GO:0031145">
    <property type="term" value="P:anaphase-promoting complex-dependent catabolic process"/>
    <property type="evidence" value="ECO:0007669"/>
    <property type="project" value="InterPro"/>
</dbReference>
<dbReference type="InterPro" id="IPR008402">
    <property type="entry name" value="APC_su15/mnd2"/>
</dbReference>
<dbReference type="EMBL" id="QZAS01000013">
    <property type="protein sequence ID" value="THX11775.1"/>
    <property type="molecule type" value="Genomic_DNA"/>
</dbReference>
<feature type="region of interest" description="Disordered" evidence="1">
    <location>
        <begin position="17"/>
        <end position="58"/>
    </location>
</feature>
<feature type="compositionally biased region" description="Polar residues" evidence="1">
    <location>
        <begin position="36"/>
        <end position="58"/>
    </location>
</feature>
<feature type="compositionally biased region" description="Low complexity" evidence="1">
    <location>
        <begin position="195"/>
        <end position="208"/>
    </location>
</feature>
<comment type="caution">
    <text evidence="2">The sequence shown here is derived from an EMBL/GenBank/DDBJ whole genome shotgun (WGS) entry which is preliminary data.</text>
</comment>
<feature type="compositionally biased region" description="Basic and acidic residues" evidence="1">
    <location>
        <begin position="97"/>
        <end position="115"/>
    </location>
</feature>
<name>A0A4S9CWD0_AURPU</name>
<evidence type="ECO:0000313" key="2">
    <source>
        <dbReference type="EMBL" id="THX11775.1"/>
    </source>
</evidence>
<feature type="compositionally biased region" description="Acidic residues" evidence="1">
    <location>
        <begin position="138"/>
        <end position="194"/>
    </location>
</feature>
<reference evidence="2" key="1">
    <citation type="submission" date="2018-10" db="EMBL/GenBank/DDBJ databases">
        <title>Fifty Aureobasidium pullulans genomes reveal a recombining polyextremotolerant generalist.</title>
        <authorList>
            <person name="Gostincar C."/>
            <person name="Turk M."/>
            <person name="Zajc J."/>
            <person name="Gunde-Cimerman N."/>
        </authorList>
    </citation>
    <scope>NUCLEOTIDE SEQUENCE [LARGE SCALE GENOMIC DNA]</scope>
    <source>
        <strain evidence="2">EXF-10085</strain>
    </source>
</reference>